<protein>
    <submittedName>
        <fullName evidence="2">Uncharacterized protein</fullName>
    </submittedName>
</protein>
<evidence type="ECO:0000313" key="2">
    <source>
        <dbReference type="EMBL" id="RSU14939.1"/>
    </source>
</evidence>
<keyword evidence="3" id="KW-1185">Reference proteome</keyword>
<sequence length="66" mass="7445">MYVKKEEIPTDTIENKQHTRATDTIDKESITPQKEKVEATTGFEDTFKVIEPGEEKEGLPVVGNSH</sequence>
<dbReference type="AlphaFoldDB" id="A0A430B3R0"/>
<evidence type="ECO:0000256" key="1">
    <source>
        <dbReference type="SAM" id="MobiDB-lite"/>
    </source>
</evidence>
<dbReference type="RefSeq" id="WP_126793658.1">
    <property type="nucleotide sequence ID" value="NZ_CP060720.1"/>
</dbReference>
<gene>
    <name evidence="2" type="ORF">CBF28_07670</name>
</gene>
<dbReference type="Proteomes" id="UP000288028">
    <property type="component" value="Unassembled WGS sequence"/>
</dbReference>
<dbReference type="GeneID" id="95579597"/>
<name>A0A430B3R0_9ENTE</name>
<organism evidence="2 3">
    <name type="scientific">Vagococcus carniphilus</name>
    <dbReference type="NCBI Taxonomy" id="218144"/>
    <lineage>
        <taxon>Bacteria</taxon>
        <taxon>Bacillati</taxon>
        <taxon>Bacillota</taxon>
        <taxon>Bacilli</taxon>
        <taxon>Lactobacillales</taxon>
        <taxon>Enterococcaceae</taxon>
        <taxon>Vagococcus</taxon>
    </lineage>
</organism>
<feature type="region of interest" description="Disordered" evidence="1">
    <location>
        <begin position="1"/>
        <end position="36"/>
    </location>
</feature>
<proteinExistence type="predicted"/>
<comment type="caution">
    <text evidence="2">The sequence shown here is derived from an EMBL/GenBank/DDBJ whole genome shotgun (WGS) entry which is preliminary data.</text>
</comment>
<evidence type="ECO:0000313" key="3">
    <source>
        <dbReference type="Proteomes" id="UP000288028"/>
    </source>
</evidence>
<dbReference type="EMBL" id="NGKB01000006">
    <property type="protein sequence ID" value="RSU14939.1"/>
    <property type="molecule type" value="Genomic_DNA"/>
</dbReference>
<reference evidence="2 3" key="1">
    <citation type="submission" date="2017-05" db="EMBL/GenBank/DDBJ databases">
        <title>Vagococcus spp. assemblies.</title>
        <authorList>
            <person name="Gulvik C.A."/>
        </authorList>
    </citation>
    <scope>NUCLEOTIDE SEQUENCE [LARGE SCALE GENOMIC DNA]</scope>
    <source>
        <strain evidence="2 3">SS1714</strain>
    </source>
</reference>
<accession>A0A430B3R0</accession>